<dbReference type="STRING" id="720554.Clocl_2099"/>
<evidence type="ECO:0000256" key="2">
    <source>
        <dbReference type="ARBA" id="ARBA00023015"/>
    </source>
</evidence>
<keyword evidence="3 6" id="KW-0731">Sigma factor</keyword>
<evidence type="ECO:0000256" key="5">
    <source>
        <dbReference type="ARBA" id="ARBA00023163"/>
    </source>
</evidence>
<comment type="similarity">
    <text evidence="6">Belongs to the sigma-70 factor family. SigI subfamily.</text>
</comment>
<keyword evidence="6" id="KW-0346">Stress response</keyword>
<dbReference type="SUPFAM" id="SSF88946">
    <property type="entry name" value="Sigma2 domain of RNA polymerase sigma factors"/>
    <property type="match status" value="1"/>
</dbReference>
<evidence type="ECO:0000256" key="6">
    <source>
        <dbReference type="HAMAP-Rule" id="MF_02064"/>
    </source>
</evidence>
<feature type="domain" description="RNA polymerase sigma-70 region 2" evidence="7">
    <location>
        <begin position="34"/>
        <end position="102"/>
    </location>
</feature>
<dbReference type="HAMAP" id="MF_02064">
    <property type="entry name" value="Sigma70_SigI"/>
    <property type="match status" value="1"/>
</dbReference>
<dbReference type="OrthoDB" id="3190733at2"/>
<keyword evidence="2 6" id="KW-0805">Transcription regulation</keyword>
<dbReference type="GO" id="GO:0003677">
    <property type="term" value="F:DNA binding"/>
    <property type="evidence" value="ECO:0007669"/>
    <property type="project" value="UniProtKB-UniRule"/>
</dbReference>
<dbReference type="NCBIfam" id="TIGR02895">
    <property type="entry name" value="spore_sigI"/>
    <property type="match status" value="1"/>
</dbReference>
<organism evidence="8 9">
    <name type="scientific">Acetivibrio clariflavus (strain DSM 19732 / NBRC 101661 / EBR45)</name>
    <name type="common">Clostridium clariflavum</name>
    <dbReference type="NCBI Taxonomy" id="720554"/>
    <lineage>
        <taxon>Bacteria</taxon>
        <taxon>Bacillati</taxon>
        <taxon>Bacillota</taxon>
        <taxon>Clostridia</taxon>
        <taxon>Eubacteriales</taxon>
        <taxon>Oscillospiraceae</taxon>
        <taxon>Acetivibrio</taxon>
    </lineage>
</organism>
<dbReference type="InterPro" id="IPR013325">
    <property type="entry name" value="RNA_pol_sigma_r2"/>
</dbReference>
<dbReference type="eggNOG" id="COG1191">
    <property type="taxonomic scope" value="Bacteria"/>
</dbReference>
<dbReference type="Gene3D" id="1.10.1740.10">
    <property type="match status" value="1"/>
</dbReference>
<keyword evidence="1 6" id="KW-0963">Cytoplasm</keyword>
<sequence>MLFISAIINYADETAAHIIEKIKKGDKQLKEKFIEDYIPFILKVVSSFYSSKIVDMKNSDEYSIGLMAFDEAIEKYDSTKGKSFIKFAEMVIKRRMVDYFRKISAVCQKEIPFSYFENENEFENHINPFGAGNELDRYELICELKDFSKQLKDFGLNIENLPDYMPKHKDSKQICIGIAKKIVENKVIYDKLKNKKYFYMKELSKIIDVHPKTVERNREFIICLCLIYGNDYRNFKKYLNKIC</sequence>
<keyword evidence="4 6" id="KW-0238">DNA-binding</keyword>
<dbReference type="KEGG" id="ccl:Clocl_2099"/>
<dbReference type="Pfam" id="PF04542">
    <property type="entry name" value="Sigma70_r2"/>
    <property type="match status" value="1"/>
</dbReference>
<evidence type="ECO:0000259" key="7">
    <source>
        <dbReference type="Pfam" id="PF04542"/>
    </source>
</evidence>
<evidence type="ECO:0000313" key="9">
    <source>
        <dbReference type="Proteomes" id="UP000005435"/>
    </source>
</evidence>
<dbReference type="GO" id="GO:0016987">
    <property type="term" value="F:sigma factor activity"/>
    <property type="evidence" value="ECO:0007669"/>
    <property type="project" value="UniProtKB-UniRule"/>
</dbReference>
<dbReference type="InterPro" id="IPR007627">
    <property type="entry name" value="RNA_pol_sigma70_r2"/>
</dbReference>
<evidence type="ECO:0000256" key="3">
    <source>
        <dbReference type="ARBA" id="ARBA00023082"/>
    </source>
</evidence>
<dbReference type="AlphaFoldDB" id="G8LWM8"/>
<reference evidence="8 9" key="2">
    <citation type="journal article" date="2012" name="Stand. Genomic Sci.">
        <title>Complete Genome Sequence of Clostridium clariflavum DSM 19732.</title>
        <authorList>
            <person name="Izquierdo J.A."/>
            <person name="Goodwin L."/>
            <person name="Davenport K.W."/>
            <person name="Teshima H."/>
            <person name="Bruce D."/>
            <person name="Detter C."/>
            <person name="Tapia R."/>
            <person name="Han S."/>
            <person name="Land M."/>
            <person name="Hauser L."/>
            <person name="Jeffries C.D."/>
            <person name="Han J."/>
            <person name="Pitluck S."/>
            <person name="Nolan M."/>
            <person name="Chen A."/>
            <person name="Huntemann M."/>
            <person name="Mavromatis K."/>
            <person name="Mikhailova N."/>
            <person name="Liolios K."/>
            <person name="Woyke T."/>
            <person name="Lynd L.R."/>
        </authorList>
    </citation>
    <scope>NUCLEOTIDE SEQUENCE [LARGE SCALE GENOMIC DNA]</scope>
    <source>
        <strain evidence="9">DSM 19732 / NBRC 101661 / EBR45</strain>
    </source>
</reference>
<dbReference type="InterPro" id="IPR014244">
    <property type="entry name" value="RNA_pol_sigma-I"/>
</dbReference>
<keyword evidence="9" id="KW-1185">Reference proteome</keyword>
<evidence type="ECO:0000313" key="8">
    <source>
        <dbReference type="EMBL" id="AEV68696.1"/>
    </source>
</evidence>
<dbReference type="NCBIfam" id="NF006173">
    <property type="entry name" value="PRK08311.2-1"/>
    <property type="match status" value="1"/>
</dbReference>
<dbReference type="PIRSF" id="PIRSF038953">
    <property type="entry name" value="SigI"/>
    <property type="match status" value="1"/>
</dbReference>
<name>G8LWM8_ACECE</name>
<dbReference type="RefSeq" id="WP_014255276.1">
    <property type="nucleotide sequence ID" value="NC_016627.1"/>
</dbReference>
<accession>G8LWM8</accession>
<reference evidence="9" key="1">
    <citation type="submission" date="2011-12" db="EMBL/GenBank/DDBJ databases">
        <title>Complete sequence of Clostridium clariflavum DSM 19732.</title>
        <authorList>
            <consortium name="US DOE Joint Genome Institute"/>
            <person name="Lucas S."/>
            <person name="Han J."/>
            <person name="Lapidus A."/>
            <person name="Cheng J.-F."/>
            <person name="Goodwin L."/>
            <person name="Pitluck S."/>
            <person name="Peters L."/>
            <person name="Teshima H."/>
            <person name="Detter J.C."/>
            <person name="Han C."/>
            <person name="Tapia R."/>
            <person name="Land M."/>
            <person name="Hauser L."/>
            <person name="Kyrpides N."/>
            <person name="Ivanova N."/>
            <person name="Pagani I."/>
            <person name="Kitzmiller T."/>
            <person name="Lynd L."/>
            <person name="Izquierdo J."/>
            <person name="Woyke T."/>
        </authorList>
    </citation>
    <scope>NUCLEOTIDE SEQUENCE [LARGE SCALE GENOMIC DNA]</scope>
    <source>
        <strain evidence="9">DSM 19732 / NBRC 101661 / EBR45</strain>
    </source>
</reference>
<gene>
    <name evidence="6" type="primary">sigI</name>
    <name evidence="8" type="ordered locus">Clocl_2099</name>
</gene>
<proteinExistence type="inferred from homology"/>
<protein>
    <recommendedName>
        <fullName evidence="6">RNA polymerase sigma factor SigI</fullName>
    </recommendedName>
</protein>
<comment type="function">
    <text evidence="6">Sigma factors are initiation factors that promote the attachment of RNA polymerase to specific initiation sites and are then released.</text>
</comment>
<comment type="subunit">
    <text evidence="6">Interacts with RsgI.</text>
</comment>
<feature type="short sequence motif" description="Polymerase core binding" evidence="6">
    <location>
        <begin position="60"/>
        <end position="73"/>
    </location>
</feature>
<dbReference type="EMBL" id="CP003065">
    <property type="protein sequence ID" value="AEV68696.1"/>
    <property type="molecule type" value="Genomic_DNA"/>
</dbReference>
<dbReference type="GO" id="GO:0005737">
    <property type="term" value="C:cytoplasm"/>
    <property type="evidence" value="ECO:0007669"/>
    <property type="project" value="UniProtKB-SubCell"/>
</dbReference>
<dbReference type="Proteomes" id="UP000005435">
    <property type="component" value="Chromosome"/>
</dbReference>
<evidence type="ECO:0000256" key="4">
    <source>
        <dbReference type="ARBA" id="ARBA00023125"/>
    </source>
</evidence>
<evidence type="ECO:0000256" key="1">
    <source>
        <dbReference type="ARBA" id="ARBA00022490"/>
    </source>
</evidence>
<keyword evidence="5 6" id="KW-0804">Transcription</keyword>
<feature type="DNA-binding region" description="H-T-H motif" evidence="6">
    <location>
        <begin position="200"/>
        <end position="219"/>
    </location>
</feature>
<dbReference type="GO" id="GO:0006352">
    <property type="term" value="P:DNA-templated transcription initiation"/>
    <property type="evidence" value="ECO:0007669"/>
    <property type="project" value="UniProtKB-UniRule"/>
</dbReference>
<comment type="subcellular location">
    <subcellularLocation>
        <location evidence="6">Cytoplasm</location>
    </subcellularLocation>
</comment>
<dbReference type="HOGENOM" id="CLU_082361_0_0_9"/>
<comment type="activity regulation">
    <text evidence="6">Negatively regulated by the anti-sigma-I factor RsgI.</text>
</comment>